<dbReference type="RefSeq" id="WP_377329825.1">
    <property type="nucleotide sequence ID" value="NZ_JBHUMZ010000047.1"/>
</dbReference>
<feature type="transmembrane region" description="Helical" evidence="7">
    <location>
        <begin position="175"/>
        <end position="196"/>
    </location>
</feature>
<feature type="transmembrane region" description="Helical" evidence="7">
    <location>
        <begin position="146"/>
        <end position="163"/>
    </location>
</feature>
<dbReference type="PANTHER" id="PTHR32322:SF18">
    <property type="entry name" value="S-ADENOSYLMETHIONINE_S-ADENOSYLHOMOCYSTEINE TRANSPORTER"/>
    <property type="match status" value="1"/>
</dbReference>
<accession>A0ABW5QE57</accession>
<evidence type="ECO:0000256" key="7">
    <source>
        <dbReference type="SAM" id="Phobius"/>
    </source>
</evidence>
<feature type="transmembrane region" description="Helical" evidence="7">
    <location>
        <begin position="7"/>
        <end position="25"/>
    </location>
</feature>
<evidence type="ECO:0000256" key="6">
    <source>
        <dbReference type="ARBA" id="ARBA00023136"/>
    </source>
</evidence>
<comment type="subcellular location">
    <subcellularLocation>
        <location evidence="1">Cell membrane</location>
        <topology evidence="1">Multi-pass membrane protein</topology>
    </subcellularLocation>
</comment>
<dbReference type="InterPro" id="IPR050638">
    <property type="entry name" value="AA-Vitamin_Transporters"/>
</dbReference>
<dbReference type="InterPro" id="IPR037185">
    <property type="entry name" value="EmrE-like"/>
</dbReference>
<feature type="domain" description="EamA" evidence="8">
    <location>
        <begin position="147"/>
        <end position="282"/>
    </location>
</feature>
<comment type="similarity">
    <text evidence="2">Belongs to the EamA transporter family.</text>
</comment>
<feature type="transmembrane region" description="Helical" evidence="7">
    <location>
        <begin position="65"/>
        <end position="82"/>
    </location>
</feature>
<evidence type="ECO:0000256" key="3">
    <source>
        <dbReference type="ARBA" id="ARBA00022475"/>
    </source>
</evidence>
<name>A0ABW5QE57_9BACI</name>
<dbReference type="Proteomes" id="UP001597452">
    <property type="component" value="Unassembled WGS sequence"/>
</dbReference>
<evidence type="ECO:0000259" key="8">
    <source>
        <dbReference type="Pfam" id="PF00892"/>
    </source>
</evidence>
<keyword evidence="3" id="KW-1003">Cell membrane</keyword>
<dbReference type="SUPFAM" id="SSF103481">
    <property type="entry name" value="Multidrug resistance efflux transporter EmrE"/>
    <property type="match status" value="2"/>
</dbReference>
<feature type="transmembrane region" description="Helical" evidence="7">
    <location>
        <begin position="208"/>
        <end position="233"/>
    </location>
</feature>
<keyword evidence="4 7" id="KW-0812">Transmembrane</keyword>
<dbReference type="PANTHER" id="PTHR32322">
    <property type="entry name" value="INNER MEMBRANE TRANSPORTER"/>
    <property type="match status" value="1"/>
</dbReference>
<keyword evidence="10" id="KW-1185">Reference proteome</keyword>
<comment type="caution">
    <text evidence="9">The sequence shown here is derived from an EMBL/GenBank/DDBJ whole genome shotgun (WGS) entry which is preliminary data.</text>
</comment>
<evidence type="ECO:0000256" key="2">
    <source>
        <dbReference type="ARBA" id="ARBA00007362"/>
    </source>
</evidence>
<sequence length="288" mass="31905">MRVYVALISLSIIWGLTFILIKMTVGDTGAWGMVFLRCLIGSLFLLPLLILKLRKRTSPIPFKHLIILGVINSGIPWGLLAWSETAINSNTTSVINALTPLFTALVGYLFFKKILLKRQWFGILTGFFGIVILTEFQIHQLFGSDFIGIGTMVLATIFYSFGSQYLKKHLQKEDLIITITLSLFVGSLVGLIIGYFTHDLPKFAAFDVQTTLIVLALGAIGSGVAHILLYYMIIHGTPEFAATVAYIIPITAIIASYLMLGEPITVNLITGMIFIFIGVYITGRYRKN</sequence>
<keyword evidence="5 7" id="KW-1133">Transmembrane helix</keyword>
<evidence type="ECO:0000256" key="1">
    <source>
        <dbReference type="ARBA" id="ARBA00004651"/>
    </source>
</evidence>
<dbReference type="Pfam" id="PF00892">
    <property type="entry name" value="EamA"/>
    <property type="match status" value="2"/>
</dbReference>
<feature type="domain" description="EamA" evidence="8">
    <location>
        <begin position="4"/>
        <end position="133"/>
    </location>
</feature>
<evidence type="ECO:0000256" key="5">
    <source>
        <dbReference type="ARBA" id="ARBA00022989"/>
    </source>
</evidence>
<gene>
    <name evidence="9" type="ORF">ACFSW4_13155</name>
</gene>
<dbReference type="EMBL" id="JBHUMZ010000047">
    <property type="protein sequence ID" value="MFD2639810.1"/>
    <property type="molecule type" value="Genomic_DNA"/>
</dbReference>
<feature type="transmembrane region" description="Helical" evidence="7">
    <location>
        <begin position="120"/>
        <end position="140"/>
    </location>
</feature>
<feature type="transmembrane region" description="Helical" evidence="7">
    <location>
        <begin position="240"/>
        <end position="258"/>
    </location>
</feature>
<feature type="transmembrane region" description="Helical" evidence="7">
    <location>
        <begin position="264"/>
        <end position="283"/>
    </location>
</feature>
<organism evidence="9 10">
    <name type="scientific">Piscibacillus salipiscarius</name>
    <dbReference type="NCBI Taxonomy" id="299480"/>
    <lineage>
        <taxon>Bacteria</taxon>
        <taxon>Bacillati</taxon>
        <taxon>Bacillota</taxon>
        <taxon>Bacilli</taxon>
        <taxon>Bacillales</taxon>
        <taxon>Bacillaceae</taxon>
        <taxon>Piscibacillus</taxon>
    </lineage>
</organism>
<protein>
    <submittedName>
        <fullName evidence="9">DMT family transporter</fullName>
    </submittedName>
</protein>
<proteinExistence type="inferred from homology"/>
<dbReference type="InterPro" id="IPR000620">
    <property type="entry name" value="EamA_dom"/>
</dbReference>
<feature type="transmembrane region" description="Helical" evidence="7">
    <location>
        <begin position="94"/>
        <end position="111"/>
    </location>
</feature>
<evidence type="ECO:0000313" key="10">
    <source>
        <dbReference type="Proteomes" id="UP001597452"/>
    </source>
</evidence>
<reference evidence="10" key="1">
    <citation type="journal article" date="2019" name="Int. J. Syst. Evol. Microbiol.">
        <title>The Global Catalogue of Microorganisms (GCM) 10K type strain sequencing project: providing services to taxonomists for standard genome sequencing and annotation.</title>
        <authorList>
            <consortium name="The Broad Institute Genomics Platform"/>
            <consortium name="The Broad Institute Genome Sequencing Center for Infectious Disease"/>
            <person name="Wu L."/>
            <person name="Ma J."/>
        </authorList>
    </citation>
    <scope>NUCLEOTIDE SEQUENCE [LARGE SCALE GENOMIC DNA]</scope>
    <source>
        <strain evidence="10">TISTR 1571</strain>
    </source>
</reference>
<keyword evidence="6 7" id="KW-0472">Membrane</keyword>
<evidence type="ECO:0000256" key="4">
    <source>
        <dbReference type="ARBA" id="ARBA00022692"/>
    </source>
</evidence>
<feature type="transmembrane region" description="Helical" evidence="7">
    <location>
        <begin position="31"/>
        <end position="53"/>
    </location>
</feature>
<evidence type="ECO:0000313" key="9">
    <source>
        <dbReference type="EMBL" id="MFD2639810.1"/>
    </source>
</evidence>